<keyword evidence="4" id="KW-1185">Reference proteome</keyword>
<keyword evidence="1" id="KW-0285">Flavoprotein</keyword>
<evidence type="ECO:0000313" key="4">
    <source>
        <dbReference type="Proteomes" id="UP000694388"/>
    </source>
</evidence>
<evidence type="ECO:0000313" key="3">
    <source>
        <dbReference type="Ensembl" id="ENSEBUP00000012414.1"/>
    </source>
</evidence>
<dbReference type="Ensembl" id="ENSEBUT00000012990.1">
    <property type="protein sequence ID" value="ENSEBUP00000012414.1"/>
    <property type="gene ID" value="ENSEBUG00000007901.1"/>
</dbReference>
<proteinExistence type="predicted"/>
<evidence type="ECO:0000256" key="1">
    <source>
        <dbReference type="ARBA" id="ARBA00022630"/>
    </source>
</evidence>
<feature type="domain" description="Flavodoxin-like" evidence="2">
    <location>
        <begin position="11"/>
        <end position="104"/>
    </location>
</feature>
<dbReference type="PANTHER" id="PTHR19384">
    <property type="entry name" value="NITRIC OXIDE SYNTHASE-RELATED"/>
    <property type="match status" value="1"/>
</dbReference>
<dbReference type="PANTHER" id="PTHR19384:SF84">
    <property type="entry name" value="METHIONINE SYNTHASE REDUCTASE"/>
    <property type="match status" value="1"/>
</dbReference>
<accession>A0A8C4WV04</accession>
<dbReference type="PROSITE" id="PS50902">
    <property type="entry name" value="FLAVODOXIN_LIKE"/>
    <property type="match status" value="1"/>
</dbReference>
<protein>
    <recommendedName>
        <fullName evidence="2">Flavodoxin-like domain-containing protein</fullName>
    </recommendedName>
</protein>
<dbReference type="InterPro" id="IPR029039">
    <property type="entry name" value="Flavoprotein-like_sf"/>
</dbReference>
<dbReference type="GO" id="GO:0030586">
    <property type="term" value="F:[methionine synthase] reductase (NADPH) activity"/>
    <property type="evidence" value="ECO:0007669"/>
    <property type="project" value="TreeGrafter"/>
</dbReference>
<dbReference type="Gene3D" id="3.40.50.360">
    <property type="match status" value="1"/>
</dbReference>
<dbReference type="GO" id="GO:0050660">
    <property type="term" value="F:flavin adenine dinucleotide binding"/>
    <property type="evidence" value="ECO:0007669"/>
    <property type="project" value="TreeGrafter"/>
</dbReference>
<dbReference type="AlphaFoldDB" id="A0A8C4WV04"/>
<dbReference type="OMA" id="ENERQFH"/>
<dbReference type="GeneTree" id="ENSGT00940000155822"/>
<dbReference type="GO" id="GO:0010181">
    <property type="term" value="F:FMN binding"/>
    <property type="evidence" value="ECO:0007669"/>
    <property type="project" value="InterPro"/>
</dbReference>
<reference evidence="3" key="1">
    <citation type="submission" date="2025-08" db="UniProtKB">
        <authorList>
            <consortium name="Ensembl"/>
        </authorList>
    </citation>
    <scope>IDENTIFICATION</scope>
</reference>
<dbReference type="Proteomes" id="UP000694388">
    <property type="component" value="Unplaced"/>
</dbReference>
<name>A0A8C4WV04_EPTBU</name>
<sequence length="104" mass="11454">MPERGNADQRFLLLYGSQKGLAQCLSQDIQEQAEQQGLCAERHCLSRTGRALAHERAPVVIVVSTTGDGEPPDTAIKFVRSIQLKGLPPNHFCHLHYTLLGAFT</sequence>
<dbReference type="GO" id="GO:0009086">
    <property type="term" value="P:methionine biosynthetic process"/>
    <property type="evidence" value="ECO:0007669"/>
    <property type="project" value="TreeGrafter"/>
</dbReference>
<dbReference type="GO" id="GO:0005829">
    <property type="term" value="C:cytosol"/>
    <property type="evidence" value="ECO:0007669"/>
    <property type="project" value="TreeGrafter"/>
</dbReference>
<dbReference type="SUPFAM" id="SSF52218">
    <property type="entry name" value="Flavoproteins"/>
    <property type="match status" value="1"/>
</dbReference>
<evidence type="ECO:0000259" key="2">
    <source>
        <dbReference type="PROSITE" id="PS50902"/>
    </source>
</evidence>
<dbReference type="Pfam" id="PF00258">
    <property type="entry name" value="Flavodoxin_1"/>
    <property type="match status" value="1"/>
</dbReference>
<organism evidence="3 4">
    <name type="scientific">Eptatretus burgeri</name>
    <name type="common">Inshore hagfish</name>
    <dbReference type="NCBI Taxonomy" id="7764"/>
    <lineage>
        <taxon>Eukaryota</taxon>
        <taxon>Metazoa</taxon>
        <taxon>Chordata</taxon>
        <taxon>Craniata</taxon>
        <taxon>Vertebrata</taxon>
        <taxon>Cyclostomata</taxon>
        <taxon>Myxini</taxon>
        <taxon>Myxiniformes</taxon>
        <taxon>Myxinidae</taxon>
        <taxon>Eptatretinae</taxon>
        <taxon>Eptatretus</taxon>
    </lineage>
</organism>
<reference evidence="3" key="2">
    <citation type="submission" date="2025-09" db="UniProtKB">
        <authorList>
            <consortium name="Ensembl"/>
        </authorList>
    </citation>
    <scope>IDENTIFICATION</scope>
</reference>
<dbReference type="GO" id="GO:0050667">
    <property type="term" value="P:homocysteine metabolic process"/>
    <property type="evidence" value="ECO:0007669"/>
    <property type="project" value="TreeGrafter"/>
</dbReference>
<dbReference type="InterPro" id="IPR008254">
    <property type="entry name" value="Flavodoxin/NO_synth"/>
</dbReference>